<accession>A0A0F3IVK8</accession>
<proteinExistence type="predicted"/>
<dbReference type="PATRIC" id="fig|552518.3.peg.4298"/>
<sequence>MLQPAVLSLVGITKLFPGVKALDGVDFDLYPGEIHALLGENGAGKSTLIKVLTGLYRRDGGEMRLAGQPIHPRTPQEAQALGISTVYQEVNLVPTLTVAENLTLGRQKRVAGLIRWRAAKADAEALLAPLGLTLDVNKLLGSYSIAIQQMVAIARALAGDVKILILDEPTASLDSHEVEVLFQVLRRLKAQGIAIVFVTHFLDQVYAVSDRITVLRNGKRVGSELAAALPRRDLVRLMLGQHAAALPSARHADTDAEPSTPPLLRVEGIGKRHHLEHVDLTLRAGQVVGLAGLLGSGRSETVQLLFGDEKADRGRIVLNDVPIDVRTPRQAIRLGFAFCPEDRKRHGIVADLSVRENIILALQARQGWRKPIARTEQLRLADEMIQALSIRTPDAEKPVGLLSGGNQQKVILARWLIMNPKILLLDEPTRGIDVGAHAEIMILIRKLCDAGMALVLVSSELDEITAVADHVVVLRDRRRVAELSGRAITETAIIEAIAP</sequence>
<dbReference type="InterPro" id="IPR003439">
    <property type="entry name" value="ABC_transporter-like_ATP-bd"/>
</dbReference>
<evidence type="ECO:0000256" key="2">
    <source>
        <dbReference type="ARBA" id="ARBA00022448"/>
    </source>
</evidence>
<reference evidence="11 12" key="1">
    <citation type="submission" date="2015-03" db="EMBL/GenBank/DDBJ databases">
        <title>Draft genome sequence of Elstera litoralis.</title>
        <authorList>
            <person name="Rahalkar M.C."/>
            <person name="Dhakephalkar P.K."/>
            <person name="Pore S.D."/>
            <person name="Arora P."/>
            <person name="Kapse N.G."/>
            <person name="Pandit P.S."/>
        </authorList>
    </citation>
    <scope>NUCLEOTIDE SEQUENCE [LARGE SCALE GENOMIC DNA]</scope>
    <source>
        <strain evidence="11 12">Dia-1</strain>
    </source>
</reference>
<dbReference type="FunFam" id="3.40.50.300:FF:000127">
    <property type="entry name" value="Ribose import ATP-binding protein RbsA"/>
    <property type="match status" value="1"/>
</dbReference>
<dbReference type="InterPro" id="IPR017871">
    <property type="entry name" value="ABC_transporter-like_CS"/>
</dbReference>
<comment type="caution">
    <text evidence="11">The sequence shown here is derived from an EMBL/GenBank/DDBJ whole genome shotgun (WGS) entry which is preliminary data.</text>
</comment>
<evidence type="ECO:0000256" key="3">
    <source>
        <dbReference type="ARBA" id="ARBA00022475"/>
    </source>
</evidence>
<evidence type="ECO:0000313" key="12">
    <source>
        <dbReference type="Proteomes" id="UP000033774"/>
    </source>
</evidence>
<evidence type="ECO:0000256" key="9">
    <source>
        <dbReference type="ARBA" id="ARBA00023136"/>
    </source>
</evidence>
<dbReference type="CDD" id="cd03215">
    <property type="entry name" value="ABC_Carb_Monos_II"/>
    <property type="match status" value="1"/>
</dbReference>
<dbReference type="OrthoDB" id="7283113at2"/>
<dbReference type="EMBL" id="LAJY01000077">
    <property type="protein sequence ID" value="KJV10573.1"/>
    <property type="molecule type" value="Genomic_DNA"/>
</dbReference>
<protein>
    <submittedName>
        <fullName evidence="11">Sugar ABC transporter ATP-binding protein</fullName>
    </submittedName>
</protein>
<keyword evidence="12" id="KW-1185">Reference proteome</keyword>
<evidence type="ECO:0000256" key="7">
    <source>
        <dbReference type="ARBA" id="ARBA00022840"/>
    </source>
</evidence>
<keyword evidence="6" id="KW-0547">Nucleotide-binding</keyword>
<evidence type="ECO:0000313" key="11">
    <source>
        <dbReference type="EMBL" id="KJV10573.1"/>
    </source>
</evidence>
<feature type="domain" description="ABC transporter" evidence="10">
    <location>
        <begin position="7"/>
        <end position="242"/>
    </location>
</feature>
<evidence type="ECO:0000259" key="10">
    <source>
        <dbReference type="PROSITE" id="PS50893"/>
    </source>
</evidence>
<dbReference type="Gene3D" id="3.40.50.300">
    <property type="entry name" value="P-loop containing nucleotide triphosphate hydrolases"/>
    <property type="match status" value="2"/>
</dbReference>
<dbReference type="PROSITE" id="PS50893">
    <property type="entry name" value="ABC_TRANSPORTER_2"/>
    <property type="match status" value="2"/>
</dbReference>
<dbReference type="SMART" id="SM00382">
    <property type="entry name" value="AAA"/>
    <property type="match status" value="2"/>
</dbReference>
<keyword evidence="3" id="KW-1003">Cell membrane</keyword>
<organism evidence="11 12">
    <name type="scientific">Elstera litoralis</name>
    <dbReference type="NCBI Taxonomy" id="552518"/>
    <lineage>
        <taxon>Bacteria</taxon>
        <taxon>Pseudomonadati</taxon>
        <taxon>Pseudomonadota</taxon>
        <taxon>Alphaproteobacteria</taxon>
        <taxon>Rhodospirillales</taxon>
        <taxon>Rhodospirillaceae</taxon>
        <taxon>Elstera</taxon>
    </lineage>
</organism>
<keyword evidence="2" id="KW-0813">Transport</keyword>
<dbReference type="InterPro" id="IPR003593">
    <property type="entry name" value="AAA+_ATPase"/>
</dbReference>
<dbReference type="Proteomes" id="UP000033774">
    <property type="component" value="Unassembled WGS sequence"/>
</dbReference>
<feature type="domain" description="ABC transporter" evidence="10">
    <location>
        <begin position="258"/>
        <end position="496"/>
    </location>
</feature>
<keyword evidence="9" id="KW-0472">Membrane</keyword>
<dbReference type="GO" id="GO:0005886">
    <property type="term" value="C:plasma membrane"/>
    <property type="evidence" value="ECO:0007669"/>
    <property type="project" value="UniProtKB-SubCell"/>
</dbReference>
<dbReference type="InterPro" id="IPR050107">
    <property type="entry name" value="ABC_carbohydrate_import_ATPase"/>
</dbReference>
<evidence type="ECO:0000256" key="5">
    <source>
        <dbReference type="ARBA" id="ARBA00022737"/>
    </source>
</evidence>
<keyword evidence="4" id="KW-0762">Sugar transport</keyword>
<evidence type="ECO:0000256" key="4">
    <source>
        <dbReference type="ARBA" id="ARBA00022597"/>
    </source>
</evidence>
<comment type="subcellular location">
    <subcellularLocation>
        <location evidence="1">Cell membrane</location>
        <topology evidence="1">Peripheral membrane protein</topology>
    </subcellularLocation>
</comment>
<dbReference type="AlphaFoldDB" id="A0A0F3IVK8"/>
<evidence type="ECO:0000256" key="1">
    <source>
        <dbReference type="ARBA" id="ARBA00004202"/>
    </source>
</evidence>
<keyword evidence="8" id="KW-1278">Translocase</keyword>
<evidence type="ECO:0000256" key="8">
    <source>
        <dbReference type="ARBA" id="ARBA00022967"/>
    </source>
</evidence>
<dbReference type="InterPro" id="IPR027417">
    <property type="entry name" value="P-loop_NTPase"/>
</dbReference>
<keyword evidence="5" id="KW-0677">Repeat</keyword>
<keyword evidence="7 11" id="KW-0067">ATP-binding</keyword>
<name>A0A0F3IVK8_9PROT</name>
<dbReference type="PANTHER" id="PTHR43790:SF9">
    <property type="entry name" value="GALACTOFURANOSE TRANSPORTER ATP-BINDING PROTEIN YTFR"/>
    <property type="match status" value="1"/>
</dbReference>
<evidence type="ECO:0000256" key="6">
    <source>
        <dbReference type="ARBA" id="ARBA00022741"/>
    </source>
</evidence>
<dbReference type="PROSITE" id="PS00211">
    <property type="entry name" value="ABC_TRANSPORTER_1"/>
    <property type="match status" value="1"/>
</dbReference>
<dbReference type="RefSeq" id="WP_045774722.1">
    <property type="nucleotide sequence ID" value="NZ_LAJY01000077.1"/>
</dbReference>
<dbReference type="GO" id="GO:0016887">
    <property type="term" value="F:ATP hydrolysis activity"/>
    <property type="evidence" value="ECO:0007669"/>
    <property type="project" value="InterPro"/>
</dbReference>
<dbReference type="SUPFAM" id="SSF52540">
    <property type="entry name" value="P-loop containing nucleoside triphosphate hydrolases"/>
    <property type="match status" value="2"/>
</dbReference>
<dbReference type="CDD" id="cd03216">
    <property type="entry name" value="ABC_Carb_Monos_I"/>
    <property type="match status" value="1"/>
</dbReference>
<gene>
    <name evidence="11" type="ORF">VZ95_03960</name>
</gene>
<dbReference type="PANTHER" id="PTHR43790">
    <property type="entry name" value="CARBOHYDRATE TRANSPORT ATP-BINDING PROTEIN MG119-RELATED"/>
    <property type="match status" value="1"/>
</dbReference>
<dbReference type="GO" id="GO:0005524">
    <property type="term" value="F:ATP binding"/>
    <property type="evidence" value="ECO:0007669"/>
    <property type="project" value="UniProtKB-KW"/>
</dbReference>
<dbReference type="Pfam" id="PF00005">
    <property type="entry name" value="ABC_tran"/>
    <property type="match status" value="2"/>
</dbReference>